<dbReference type="VEuPathDB" id="VectorBase:HLOH_059302"/>
<evidence type="ECO:0000313" key="2">
    <source>
        <dbReference type="EMBL" id="KAH9364361.1"/>
    </source>
</evidence>
<dbReference type="EMBL" id="JABSTR010000002">
    <property type="protein sequence ID" value="KAH9364361.1"/>
    <property type="molecule type" value="Genomic_DNA"/>
</dbReference>
<keyword evidence="3" id="KW-1185">Reference proteome</keyword>
<protein>
    <recommendedName>
        <fullName evidence="1">Transposable element P transposase-like RNase H domain-containing protein</fullName>
    </recommendedName>
</protein>
<gene>
    <name evidence="2" type="ORF">HPB48_003034</name>
</gene>
<organism evidence="2 3">
    <name type="scientific">Haemaphysalis longicornis</name>
    <name type="common">Bush tick</name>
    <dbReference type="NCBI Taxonomy" id="44386"/>
    <lineage>
        <taxon>Eukaryota</taxon>
        <taxon>Metazoa</taxon>
        <taxon>Ecdysozoa</taxon>
        <taxon>Arthropoda</taxon>
        <taxon>Chelicerata</taxon>
        <taxon>Arachnida</taxon>
        <taxon>Acari</taxon>
        <taxon>Parasitiformes</taxon>
        <taxon>Ixodida</taxon>
        <taxon>Ixodoidea</taxon>
        <taxon>Ixodidae</taxon>
        <taxon>Haemaphysalinae</taxon>
        <taxon>Haemaphysalis</taxon>
    </lineage>
</organism>
<evidence type="ECO:0000259" key="1">
    <source>
        <dbReference type="Pfam" id="PF21787"/>
    </source>
</evidence>
<dbReference type="AlphaFoldDB" id="A0A9J6FQ30"/>
<dbReference type="Pfam" id="PF21787">
    <property type="entry name" value="TNP-like_RNaseH_N"/>
    <property type="match status" value="1"/>
</dbReference>
<reference evidence="2 3" key="1">
    <citation type="journal article" date="2020" name="Cell">
        <title>Large-Scale Comparative Analyses of Tick Genomes Elucidate Their Genetic Diversity and Vector Capacities.</title>
        <authorList>
            <consortium name="Tick Genome and Microbiome Consortium (TIGMIC)"/>
            <person name="Jia N."/>
            <person name="Wang J."/>
            <person name="Shi W."/>
            <person name="Du L."/>
            <person name="Sun Y."/>
            <person name="Zhan W."/>
            <person name="Jiang J.F."/>
            <person name="Wang Q."/>
            <person name="Zhang B."/>
            <person name="Ji P."/>
            <person name="Bell-Sakyi L."/>
            <person name="Cui X.M."/>
            <person name="Yuan T.T."/>
            <person name="Jiang B.G."/>
            <person name="Yang W.F."/>
            <person name="Lam T.T."/>
            <person name="Chang Q.C."/>
            <person name="Ding S.J."/>
            <person name="Wang X.J."/>
            <person name="Zhu J.G."/>
            <person name="Ruan X.D."/>
            <person name="Zhao L."/>
            <person name="Wei J.T."/>
            <person name="Ye R.Z."/>
            <person name="Que T.C."/>
            <person name="Du C.H."/>
            <person name="Zhou Y.H."/>
            <person name="Cheng J.X."/>
            <person name="Dai P.F."/>
            <person name="Guo W.B."/>
            <person name="Han X.H."/>
            <person name="Huang E.J."/>
            <person name="Li L.F."/>
            <person name="Wei W."/>
            <person name="Gao Y.C."/>
            <person name="Liu J.Z."/>
            <person name="Shao H.Z."/>
            <person name="Wang X."/>
            <person name="Wang C.C."/>
            <person name="Yang T.C."/>
            <person name="Huo Q.B."/>
            <person name="Li W."/>
            <person name="Chen H.Y."/>
            <person name="Chen S.E."/>
            <person name="Zhou L.G."/>
            <person name="Ni X.B."/>
            <person name="Tian J.H."/>
            <person name="Sheng Y."/>
            <person name="Liu T."/>
            <person name="Pan Y.S."/>
            <person name="Xia L.Y."/>
            <person name="Li J."/>
            <person name="Zhao F."/>
            <person name="Cao W.C."/>
        </authorList>
    </citation>
    <scope>NUCLEOTIDE SEQUENCE [LARGE SCALE GENOMIC DNA]</scope>
    <source>
        <strain evidence="2">HaeL-2018</strain>
    </source>
</reference>
<dbReference type="OrthoDB" id="7675410at2759"/>
<evidence type="ECO:0000313" key="3">
    <source>
        <dbReference type="Proteomes" id="UP000821853"/>
    </source>
</evidence>
<dbReference type="OMA" id="ESEACHP"/>
<accession>A0A9J6FQ30</accession>
<name>A0A9J6FQ30_HAELO</name>
<dbReference type="InterPro" id="IPR048365">
    <property type="entry name" value="TNP-like_RNaseH_N"/>
</dbReference>
<sequence>MVGLKCGFDEDFFKAFKVKVSKKTFFQKRGMLIFDEIHVRKEMTVCSQTMTYPGIVDNGEQGVQSNELADHGLVFAFSPFGESYLQPVKYVENESEACHPTFQQFCRKRNTVLCTQR</sequence>
<feature type="domain" description="Transposable element P transposase-like RNase H" evidence="1">
    <location>
        <begin position="5"/>
        <end position="91"/>
    </location>
</feature>
<comment type="caution">
    <text evidence="2">The sequence shown here is derived from an EMBL/GenBank/DDBJ whole genome shotgun (WGS) entry which is preliminary data.</text>
</comment>
<dbReference type="Proteomes" id="UP000821853">
    <property type="component" value="Chromosome 10"/>
</dbReference>
<proteinExistence type="predicted"/>